<protein>
    <submittedName>
        <fullName evidence="1">Quinone oxidoreductase</fullName>
    </submittedName>
</protein>
<keyword evidence="2" id="KW-1185">Reference proteome</keyword>
<gene>
    <name evidence="1" type="ORF">AARAC_004883</name>
</gene>
<reference evidence="1 2" key="1">
    <citation type="submission" date="2017-05" db="EMBL/GenBank/DDBJ databases">
        <title>Genome sequence for an aflatoxigenic pathogen of Argentinian peanut, Aspergillus arachidicola.</title>
        <authorList>
            <person name="Moore G."/>
            <person name="Beltz S.B."/>
            <person name="Mack B.M."/>
        </authorList>
    </citation>
    <scope>NUCLEOTIDE SEQUENCE [LARGE SCALE GENOMIC DNA]</scope>
    <source>
        <strain evidence="1 2">CBS 117610</strain>
    </source>
</reference>
<comment type="caution">
    <text evidence="1">The sequence shown here is derived from an EMBL/GenBank/DDBJ whole genome shotgun (WGS) entry which is preliminary data.</text>
</comment>
<dbReference type="Proteomes" id="UP000231358">
    <property type="component" value="Unassembled WGS sequence"/>
</dbReference>
<dbReference type="EMBL" id="NEXV01000467">
    <property type="protein sequence ID" value="PIG83022.1"/>
    <property type="molecule type" value="Genomic_DNA"/>
</dbReference>
<sequence length="97" mass="11068">SIPSRHPTNFKYTNTQQTIVIRYDSLEAYQQYGNTIEQMTKDKFAEKGATEQTLFISTKSLPPIHTTSFVAPENVSVADLKGIQFPERVHVDIHQED</sequence>
<organism evidence="1 2">
    <name type="scientific">Aspergillus arachidicola</name>
    <dbReference type="NCBI Taxonomy" id="656916"/>
    <lineage>
        <taxon>Eukaryota</taxon>
        <taxon>Fungi</taxon>
        <taxon>Dikarya</taxon>
        <taxon>Ascomycota</taxon>
        <taxon>Pezizomycotina</taxon>
        <taxon>Eurotiomycetes</taxon>
        <taxon>Eurotiomycetidae</taxon>
        <taxon>Eurotiales</taxon>
        <taxon>Aspergillaceae</taxon>
        <taxon>Aspergillus</taxon>
        <taxon>Aspergillus subgen. Circumdati</taxon>
    </lineage>
</organism>
<feature type="non-terminal residue" evidence="1">
    <location>
        <position position="1"/>
    </location>
</feature>
<name>A0A2G7FQV3_9EURO</name>
<evidence type="ECO:0000313" key="1">
    <source>
        <dbReference type="EMBL" id="PIG83022.1"/>
    </source>
</evidence>
<evidence type="ECO:0000313" key="2">
    <source>
        <dbReference type="Proteomes" id="UP000231358"/>
    </source>
</evidence>
<proteinExistence type="predicted"/>
<dbReference type="AlphaFoldDB" id="A0A2G7FQV3"/>
<accession>A0A2G7FQV3</accession>